<evidence type="ECO:0000313" key="2">
    <source>
        <dbReference type="Proteomes" id="UP000245629"/>
    </source>
</evidence>
<reference evidence="2" key="1">
    <citation type="submission" date="2018-05" db="EMBL/GenBank/DDBJ databases">
        <title>Azospirillum thermophila sp. nov., a novel isolated from hot spring.</title>
        <authorList>
            <person name="Zhao Z."/>
        </authorList>
    </citation>
    <scope>NUCLEOTIDE SEQUENCE [LARGE SCALE GENOMIC DNA]</scope>
    <source>
        <strain evidence="2">CFH 70021</strain>
        <plasmid evidence="2">unnamed5</plasmid>
    </source>
</reference>
<proteinExistence type="predicted"/>
<accession>A0A2S2D1J9</accession>
<dbReference type="AlphaFoldDB" id="A0A2S2D1J9"/>
<dbReference type="RefSeq" id="WP_109334511.1">
    <property type="nucleotide sequence ID" value="NZ_CP029360.1"/>
</dbReference>
<organism evidence="1 2">
    <name type="scientific">Azospirillum thermophilum</name>
    <dbReference type="NCBI Taxonomy" id="2202148"/>
    <lineage>
        <taxon>Bacteria</taxon>
        <taxon>Pseudomonadati</taxon>
        <taxon>Pseudomonadota</taxon>
        <taxon>Alphaproteobacteria</taxon>
        <taxon>Rhodospirillales</taxon>
        <taxon>Azospirillaceae</taxon>
        <taxon>Azospirillum</taxon>
    </lineage>
</organism>
<keyword evidence="2" id="KW-1185">Reference proteome</keyword>
<dbReference type="KEGG" id="azz:DEW08_30340"/>
<name>A0A2S2D1J9_9PROT</name>
<protein>
    <submittedName>
        <fullName evidence="1">Uncharacterized protein</fullName>
    </submittedName>
</protein>
<dbReference type="Proteomes" id="UP000245629">
    <property type="component" value="Plasmid unnamed5"/>
</dbReference>
<gene>
    <name evidence="1" type="ORF">DEW08_30340</name>
</gene>
<geneLocation type="plasmid" evidence="1 2">
    <name>unnamed5</name>
</geneLocation>
<sequence>MRPADAFRAIQQLRARLRSDAGLDAEDCDSHLALLEAQLVRGQVIDAADVMAIAQQALIEQRNDPALVNPELLPALIAGLSVVTGALPLPAL</sequence>
<dbReference type="EMBL" id="CP029360">
    <property type="protein sequence ID" value="AWK90317.1"/>
    <property type="molecule type" value="Genomic_DNA"/>
</dbReference>
<evidence type="ECO:0000313" key="1">
    <source>
        <dbReference type="EMBL" id="AWK90317.1"/>
    </source>
</evidence>
<keyword evidence="1" id="KW-0614">Plasmid</keyword>